<evidence type="ECO:0000313" key="6">
    <source>
        <dbReference type="EMBL" id="EFH51736.1"/>
    </source>
</evidence>
<dbReference type="PANTHER" id="PTHR24198:SF165">
    <property type="entry name" value="ANKYRIN REPEAT-CONTAINING PROTEIN-RELATED"/>
    <property type="match status" value="1"/>
</dbReference>
<feature type="repeat" description="ANK" evidence="3">
    <location>
        <begin position="418"/>
        <end position="450"/>
    </location>
</feature>
<dbReference type="EMBL" id="GL348717">
    <property type="protein sequence ID" value="EFH51736.1"/>
    <property type="molecule type" value="Genomic_DNA"/>
</dbReference>
<dbReference type="InterPro" id="IPR025605">
    <property type="entry name" value="OST-HTH/LOTUS_dom"/>
</dbReference>
<dbReference type="Pfam" id="PF12796">
    <property type="entry name" value="Ank_2"/>
    <property type="match status" value="1"/>
</dbReference>
<dbReference type="Pfam" id="PF12872">
    <property type="entry name" value="OST-HTH"/>
    <property type="match status" value="1"/>
</dbReference>
<evidence type="ECO:0000256" key="4">
    <source>
        <dbReference type="SAM" id="MobiDB-lite"/>
    </source>
</evidence>
<dbReference type="Gramene" id="fgenesh2_kg.5__650__AT3G28880.1">
    <property type="protein sequence ID" value="fgenesh2_kg.5__650__AT3G28880.1"/>
    <property type="gene ID" value="fgenesh2_kg.5__650__AT3G28880.1"/>
</dbReference>
<proteinExistence type="predicted"/>
<dbReference type="Gene3D" id="3.30.420.610">
    <property type="entry name" value="LOTUS domain-like"/>
    <property type="match status" value="1"/>
</dbReference>
<dbReference type="SMART" id="SM00248">
    <property type="entry name" value="ANK"/>
    <property type="match status" value="5"/>
</dbReference>
<evidence type="ECO:0000259" key="5">
    <source>
        <dbReference type="PROSITE" id="PS51644"/>
    </source>
</evidence>
<keyword evidence="7" id="KW-1185">Reference proteome</keyword>
<dbReference type="Pfam" id="PF00023">
    <property type="entry name" value="Ank"/>
    <property type="match status" value="1"/>
</dbReference>
<protein>
    <recommendedName>
        <fullName evidence="5">HTH OST-type domain-containing protein</fullName>
    </recommendedName>
</protein>
<dbReference type="AlphaFoldDB" id="D7LM55"/>
<dbReference type="SUPFAM" id="SSF48403">
    <property type="entry name" value="Ankyrin repeat"/>
    <property type="match status" value="2"/>
</dbReference>
<dbReference type="InterPro" id="IPR041966">
    <property type="entry name" value="LOTUS-like"/>
</dbReference>
<dbReference type="HOGENOM" id="CLU_013042_0_0_1"/>
<feature type="compositionally biased region" description="Pro residues" evidence="4">
    <location>
        <begin position="620"/>
        <end position="631"/>
    </location>
</feature>
<organism evidence="7">
    <name type="scientific">Arabidopsis lyrata subsp. lyrata</name>
    <name type="common">Lyre-leaved rock-cress</name>
    <dbReference type="NCBI Taxonomy" id="81972"/>
    <lineage>
        <taxon>Eukaryota</taxon>
        <taxon>Viridiplantae</taxon>
        <taxon>Streptophyta</taxon>
        <taxon>Embryophyta</taxon>
        <taxon>Tracheophyta</taxon>
        <taxon>Spermatophyta</taxon>
        <taxon>Magnoliopsida</taxon>
        <taxon>eudicotyledons</taxon>
        <taxon>Gunneridae</taxon>
        <taxon>Pentapetalae</taxon>
        <taxon>rosids</taxon>
        <taxon>malvids</taxon>
        <taxon>Brassicales</taxon>
        <taxon>Brassicaceae</taxon>
        <taxon>Camelineae</taxon>
        <taxon>Arabidopsis</taxon>
    </lineage>
</organism>
<dbReference type="InterPro" id="IPR036770">
    <property type="entry name" value="Ankyrin_rpt-contain_sf"/>
</dbReference>
<dbReference type="STRING" id="81972.D7LM55"/>
<keyword evidence="1" id="KW-0677">Repeat</keyword>
<dbReference type="PROSITE" id="PS50297">
    <property type="entry name" value="ANK_REP_REGION"/>
    <property type="match status" value="2"/>
</dbReference>
<keyword evidence="2 3" id="KW-0040">ANK repeat</keyword>
<sequence>MELISLKRKLNLRFFSRFQESMSFDFTEFCDSYSLYPTGKVSPVDSYVTELDNEEIRDNYAFLDSVLKDNKSEFISHAKRILVGEDAESERIEAIKLLSACCSYDSINCASSIINGDVGSVPYINDVCSDTGLSPLHTAAEYNALRCVEMLLKRRARTDMRSKDERALIPLELSLSNGSIDVTWNASSDSIGDLIVLLGDKDLTVVKLLAEKTKEVDAVAFAYAKAGEIVSLTALLIVASEKIREATVALRDDDDSVPKCKRETIYEAVIQEALRSNSSTQSVCSEKRMVFLREIELLQLFGAAVFSESVDKQTSPLISIVQAGDEAVLELFINTNLDVNEKDAEGNTVLQCSLKGSSVPHKQQTRIMSLLIAHGARVNQRNKLGLSAVHFAAANGNLSALEILLAANPELVNVKTVIKETPLFFAVKNNHLECVELLLRCGASIEIHNLRKETELAQPQSAAVPTDADDEETLGFLGNSVPPWLKSFVNWLPRYLRDTSANWRGAGYPLSSLKADFRAVFGMDLDHASLGFPKLIDFIKYFPKLCQMKVVPIGKIGAATHWVMLPTKSKSSQLKGRPPEPLIISKNDSVASPDKPKALSVPPGFKFLQEAHDSKTFKAPPEPKPQPPPPLTTASSNNQRQLKHPVLETLTRIRNSTSVFFLREFDFYQSYETCLKEGMCFWCNKNMLLWANFPCRHKLWCSSCKQQVTQSALGEKSLEEDHHKCVVCDAKVERFVLSPPFESDHHRLSSDRPNNAELATSFLQFLSIRNSMNKMIHRGI</sequence>
<dbReference type="eggNOG" id="KOG0504">
    <property type="taxonomic scope" value="Eukaryota"/>
</dbReference>
<feature type="domain" description="HTH OST-type" evidence="5">
    <location>
        <begin position="488"/>
        <end position="568"/>
    </location>
</feature>
<dbReference type="Gene3D" id="1.25.40.20">
    <property type="entry name" value="Ankyrin repeat-containing domain"/>
    <property type="match status" value="2"/>
</dbReference>
<feature type="repeat" description="ANK" evidence="3">
    <location>
        <begin position="131"/>
        <end position="163"/>
    </location>
</feature>
<accession>D7LM55</accession>
<feature type="region of interest" description="Disordered" evidence="4">
    <location>
        <begin position="615"/>
        <end position="641"/>
    </location>
</feature>
<dbReference type="Proteomes" id="UP000008694">
    <property type="component" value="Unassembled WGS sequence"/>
</dbReference>
<evidence type="ECO:0000256" key="3">
    <source>
        <dbReference type="PROSITE-ProRule" id="PRU00023"/>
    </source>
</evidence>
<evidence type="ECO:0000256" key="2">
    <source>
        <dbReference type="ARBA" id="ARBA00023043"/>
    </source>
</evidence>
<dbReference type="InterPro" id="IPR002110">
    <property type="entry name" value="Ankyrin_rpt"/>
</dbReference>
<feature type="region of interest" description="Disordered" evidence="4">
    <location>
        <begin position="569"/>
        <end position="597"/>
    </location>
</feature>
<gene>
    <name evidence="6" type="ORF">ARALYDRAFT_484658</name>
</gene>
<name>D7LM55_ARALL</name>
<evidence type="ECO:0000256" key="1">
    <source>
        <dbReference type="ARBA" id="ARBA00022737"/>
    </source>
</evidence>
<dbReference type="PROSITE" id="PS50088">
    <property type="entry name" value="ANK_REPEAT"/>
    <property type="match status" value="2"/>
</dbReference>
<dbReference type="PANTHER" id="PTHR24198">
    <property type="entry name" value="ANKYRIN REPEAT AND PROTEIN KINASE DOMAIN-CONTAINING PROTEIN"/>
    <property type="match status" value="1"/>
</dbReference>
<dbReference type="PROSITE" id="PS51644">
    <property type="entry name" value="HTH_OST"/>
    <property type="match status" value="1"/>
</dbReference>
<evidence type="ECO:0000313" key="7">
    <source>
        <dbReference type="Proteomes" id="UP000008694"/>
    </source>
</evidence>
<reference evidence="7" key="1">
    <citation type="journal article" date="2011" name="Nat. Genet.">
        <title>The Arabidopsis lyrata genome sequence and the basis of rapid genome size change.</title>
        <authorList>
            <person name="Hu T.T."/>
            <person name="Pattyn P."/>
            <person name="Bakker E.G."/>
            <person name="Cao J."/>
            <person name="Cheng J.-F."/>
            <person name="Clark R.M."/>
            <person name="Fahlgren N."/>
            <person name="Fawcett J.A."/>
            <person name="Grimwood J."/>
            <person name="Gundlach H."/>
            <person name="Haberer G."/>
            <person name="Hollister J.D."/>
            <person name="Ossowski S."/>
            <person name="Ottilar R.P."/>
            <person name="Salamov A.A."/>
            <person name="Schneeberger K."/>
            <person name="Spannagl M."/>
            <person name="Wang X."/>
            <person name="Yang L."/>
            <person name="Nasrallah M.E."/>
            <person name="Bergelson J."/>
            <person name="Carrington J.C."/>
            <person name="Gaut B.S."/>
            <person name="Schmutz J."/>
            <person name="Mayer K.F.X."/>
            <person name="Van de Peer Y."/>
            <person name="Grigoriev I.V."/>
            <person name="Nordborg M."/>
            <person name="Weigel D."/>
            <person name="Guo Y.-L."/>
        </authorList>
    </citation>
    <scope>NUCLEOTIDE SEQUENCE [LARGE SCALE GENOMIC DNA]</scope>
    <source>
        <strain evidence="7">cv. MN47</strain>
    </source>
</reference>